<keyword evidence="5 6" id="KW-0472">Membrane</keyword>
<protein>
    <submittedName>
        <fullName evidence="7">High-affinity iron transporter</fullName>
    </submittedName>
</protein>
<reference evidence="7 8" key="1">
    <citation type="submission" date="2020-08" db="EMBL/GenBank/DDBJ databases">
        <title>Genomic Encyclopedia of Type Strains, Phase IV (KMG-IV): sequencing the most valuable type-strain genomes for metagenomic binning, comparative biology and taxonomic classification.</title>
        <authorList>
            <person name="Goeker M."/>
        </authorList>
    </citation>
    <scope>NUCLEOTIDE SEQUENCE [LARGE SCALE GENOMIC DNA]</scope>
    <source>
        <strain evidence="7 8">DSM 24163</strain>
    </source>
</reference>
<feature type="transmembrane region" description="Helical" evidence="6">
    <location>
        <begin position="38"/>
        <end position="55"/>
    </location>
</feature>
<sequence>MLDAVMLVLRETLEAALFVSLLLALGLHLGLRGHWARLALPLGLLGSWLLSRFAGDIADAFEGTGQELLNAALYAAAIACFIAVNTLLVPLLARPDRDAGPAPSPPVQGIAYRVLFVAIVTCSMAREGSEVWIYLSSFVGVPDAMSAAVTGGLVGTGIGLSVCALIYYAFSFLGRTTFLRLFFVLVTLVAGGLSMQLAKQGLQIGWLDSGRALWDTSWIVGERSWLGEFLHALFGYDANPDATQVMFYAGTLLAVAAGFALQTWRRRAHA</sequence>
<feature type="transmembrane region" description="Helical" evidence="6">
    <location>
        <begin position="12"/>
        <end position="31"/>
    </location>
</feature>
<name>A0A7W8D595_9GAMM</name>
<comment type="caution">
    <text evidence="7">The sequence shown here is derived from an EMBL/GenBank/DDBJ whole genome shotgun (WGS) entry which is preliminary data.</text>
</comment>
<dbReference type="EMBL" id="JACHHP010000001">
    <property type="protein sequence ID" value="MBB5206523.1"/>
    <property type="molecule type" value="Genomic_DNA"/>
</dbReference>
<dbReference type="RefSeq" id="WP_183958589.1">
    <property type="nucleotide sequence ID" value="NZ_JACHHP010000001.1"/>
</dbReference>
<feature type="transmembrane region" description="Helical" evidence="6">
    <location>
        <begin position="71"/>
        <end position="93"/>
    </location>
</feature>
<evidence type="ECO:0000256" key="3">
    <source>
        <dbReference type="ARBA" id="ARBA00022692"/>
    </source>
</evidence>
<proteinExistence type="inferred from homology"/>
<keyword evidence="8" id="KW-1185">Reference proteome</keyword>
<dbReference type="PANTHER" id="PTHR31632">
    <property type="entry name" value="IRON TRANSPORTER FTH1"/>
    <property type="match status" value="1"/>
</dbReference>
<keyword evidence="3 6" id="KW-0812">Transmembrane</keyword>
<evidence type="ECO:0000256" key="2">
    <source>
        <dbReference type="ARBA" id="ARBA00008333"/>
    </source>
</evidence>
<evidence type="ECO:0000256" key="4">
    <source>
        <dbReference type="ARBA" id="ARBA00022989"/>
    </source>
</evidence>
<keyword evidence="4 6" id="KW-1133">Transmembrane helix</keyword>
<accession>A0A7W8D595</accession>
<organism evidence="7 8">
    <name type="scientific">Chiayiivirga flava</name>
    <dbReference type="NCBI Taxonomy" id="659595"/>
    <lineage>
        <taxon>Bacteria</taxon>
        <taxon>Pseudomonadati</taxon>
        <taxon>Pseudomonadota</taxon>
        <taxon>Gammaproteobacteria</taxon>
        <taxon>Lysobacterales</taxon>
        <taxon>Lysobacteraceae</taxon>
        <taxon>Chiayiivirga</taxon>
    </lineage>
</organism>
<feature type="transmembrane region" description="Helical" evidence="6">
    <location>
        <begin position="177"/>
        <end position="198"/>
    </location>
</feature>
<evidence type="ECO:0000313" key="8">
    <source>
        <dbReference type="Proteomes" id="UP000521199"/>
    </source>
</evidence>
<dbReference type="InterPro" id="IPR004923">
    <property type="entry name" value="FTR1/Fip1/EfeU"/>
</dbReference>
<evidence type="ECO:0000313" key="7">
    <source>
        <dbReference type="EMBL" id="MBB5206523.1"/>
    </source>
</evidence>
<comment type="subcellular location">
    <subcellularLocation>
        <location evidence="1">Membrane</location>
        <topology evidence="1">Multi-pass membrane protein</topology>
    </subcellularLocation>
</comment>
<gene>
    <name evidence="7" type="ORF">HNQ52_000039</name>
</gene>
<dbReference type="AlphaFoldDB" id="A0A7W8D595"/>
<dbReference type="GO" id="GO:0015093">
    <property type="term" value="F:ferrous iron transmembrane transporter activity"/>
    <property type="evidence" value="ECO:0007669"/>
    <property type="project" value="TreeGrafter"/>
</dbReference>
<dbReference type="GO" id="GO:0033573">
    <property type="term" value="C:high-affinity iron permease complex"/>
    <property type="evidence" value="ECO:0007669"/>
    <property type="project" value="InterPro"/>
</dbReference>
<evidence type="ECO:0000256" key="5">
    <source>
        <dbReference type="ARBA" id="ARBA00023136"/>
    </source>
</evidence>
<dbReference type="PANTHER" id="PTHR31632:SF2">
    <property type="entry name" value="PLASMA MEMBRANE IRON PERMEASE"/>
    <property type="match status" value="1"/>
</dbReference>
<evidence type="ECO:0000256" key="1">
    <source>
        <dbReference type="ARBA" id="ARBA00004141"/>
    </source>
</evidence>
<evidence type="ECO:0000256" key="6">
    <source>
        <dbReference type="SAM" id="Phobius"/>
    </source>
</evidence>
<feature type="transmembrane region" description="Helical" evidence="6">
    <location>
        <begin position="245"/>
        <end position="264"/>
    </location>
</feature>
<comment type="similarity">
    <text evidence="2">Belongs to the oxidase-dependent Fe transporter (OFeT) (TC 9.A.10.1) family.</text>
</comment>
<dbReference type="Proteomes" id="UP000521199">
    <property type="component" value="Unassembled WGS sequence"/>
</dbReference>
<feature type="transmembrane region" description="Helical" evidence="6">
    <location>
        <begin position="147"/>
        <end position="170"/>
    </location>
</feature>